<protein>
    <submittedName>
        <fullName evidence="2">11238_t:CDS:1</fullName>
    </submittedName>
</protein>
<evidence type="ECO:0000256" key="1">
    <source>
        <dbReference type="SAM" id="MobiDB-lite"/>
    </source>
</evidence>
<feature type="compositionally biased region" description="Low complexity" evidence="1">
    <location>
        <begin position="1"/>
        <end position="10"/>
    </location>
</feature>
<dbReference type="AlphaFoldDB" id="A0A9N8YSD8"/>
<name>A0A9N8YSD8_9GLOM</name>
<accession>A0A9N8YSD8</accession>
<feature type="region of interest" description="Disordered" evidence="1">
    <location>
        <begin position="1"/>
        <end position="30"/>
    </location>
</feature>
<gene>
    <name evidence="2" type="ORF">ALEPTO_LOCUS486</name>
</gene>
<comment type="caution">
    <text evidence="2">The sequence shown here is derived from an EMBL/GenBank/DDBJ whole genome shotgun (WGS) entry which is preliminary data.</text>
</comment>
<evidence type="ECO:0000313" key="3">
    <source>
        <dbReference type="Proteomes" id="UP000789508"/>
    </source>
</evidence>
<organism evidence="2 3">
    <name type="scientific">Ambispora leptoticha</name>
    <dbReference type="NCBI Taxonomy" id="144679"/>
    <lineage>
        <taxon>Eukaryota</taxon>
        <taxon>Fungi</taxon>
        <taxon>Fungi incertae sedis</taxon>
        <taxon>Mucoromycota</taxon>
        <taxon>Glomeromycotina</taxon>
        <taxon>Glomeromycetes</taxon>
        <taxon>Archaeosporales</taxon>
        <taxon>Ambisporaceae</taxon>
        <taxon>Ambispora</taxon>
    </lineage>
</organism>
<dbReference type="Proteomes" id="UP000789508">
    <property type="component" value="Unassembled WGS sequence"/>
</dbReference>
<dbReference type="EMBL" id="CAJVPS010000032">
    <property type="protein sequence ID" value="CAG8443315.1"/>
    <property type="molecule type" value="Genomic_DNA"/>
</dbReference>
<dbReference type="OrthoDB" id="2341742at2759"/>
<reference evidence="2" key="1">
    <citation type="submission" date="2021-06" db="EMBL/GenBank/DDBJ databases">
        <authorList>
            <person name="Kallberg Y."/>
            <person name="Tangrot J."/>
            <person name="Rosling A."/>
        </authorList>
    </citation>
    <scope>NUCLEOTIDE SEQUENCE</scope>
    <source>
        <strain evidence="2">FL130A</strain>
    </source>
</reference>
<proteinExistence type="predicted"/>
<feature type="compositionally biased region" description="Polar residues" evidence="1">
    <location>
        <begin position="18"/>
        <end position="30"/>
    </location>
</feature>
<sequence length="83" mass="9318">MVVASSSSSESDPEENTKSSMQRSNSVVRRYSFSNIHDNGRQRLVAAKKKEYEAKMAAFDELIQKRRGSTLSRMALAPDVTSY</sequence>
<evidence type="ECO:0000313" key="2">
    <source>
        <dbReference type="EMBL" id="CAG8443315.1"/>
    </source>
</evidence>
<keyword evidence="3" id="KW-1185">Reference proteome</keyword>